<gene>
    <name evidence="2" type="ORF">CDV36_006705</name>
</gene>
<protein>
    <recommendedName>
        <fullName evidence="1">Peptidase C45 hydrolase domain-containing protein</fullName>
    </recommendedName>
</protein>
<dbReference type="EMBL" id="NKUJ01000104">
    <property type="protein sequence ID" value="RMJ13608.1"/>
    <property type="molecule type" value="Genomic_DNA"/>
</dbReference>
<dbReference type="Gene3D" id="1.10.10.2120">
    <property type="match status" value="1"/>
</dbReference>
<dbReference type="InterPro" id="IPR047794">
    <property type="entry name" value="C45_proenzyme-like"/>
</dbReference>
<dbReference type="PANTHER" id="PTHR34180">
    <property type="entry name" value="PEPTIDASE C45"/>
    <property type="match status" value="1"/>
</dbReference>
<dbReference type="InterPro" id="IPR005079">
    <property type="entry name" value="Peptidase_C45_hydrolase"/>
</dbReference>
<reference evidence="2 3" key="1">
    <citation type="submission" date="2017-06" db="EMBL/GenBank/DDBJ databases">
        <title>Comparative genomic analysis of Ambrosia Fusariam Clade fungi.</title>
        <authorList>
            <person name="Stajich J.E."/>
            <person name="Carrillo J."/>
            <person name="Kijimoto T."/>
            <person name="Eskalen A."/>
            <person name="O'Donnell K."/>
            <person name="Kasson M."/>
        </authorList>
    </citation>
    <scope>NUCLEOTIDE SEQUENCE [LARGE SCALE GENOMIC DNA]</scope>
    <source>
        <strain evidence="2">UCR3666</strain>
    </source>
</reference>
<dbReference type="Proteomes" id="UP000277212">
    <property type="component" value="Unassembled WGS sequence"/>
</dbReference>
<dbReference type="InterPro" id="IPR047801">
    <property type="entry name" value="Peptidase_C45"/>
</dbReference>
<evidence type="ECO:0000259" key="1">
    <source>
        <dbReference type="Pfam" id="PF03417"/>
    </source>
</evidence>
<dbReference type="OrthoDB" id="189997at2759"/>
<evidence type="ECO:0000313" key="2">
    <source>
        <dbReference type="EMBL" id="RMJ13608.1"/>
    </source>
</evidence>
<dbReference type="STRING" id="2010991.A0A3M2S7R9"/>
<feature type="domain" description="Peptidase C45 hydrolase" evidence="1">
    <location>
        <begin position="117"/>
        <end position="344"/>
    </location>
</feature>
<sequence length="355" mass="38889">MLQVNCSGTPYEIGHQHGTAAKDKVAGSLDFYKWLFQTTCDMDWPAVRTEAQKYVEPLQRICPRYAEEIRGVADGAGVEFIDIVALNVRTEITFGLFTDSPNVPVKTDGCTSLAYRQQNGNMLLAPNWDWRVQQTPNLFICHITQPGTDLPDISFVTEGGVIGKIGFNSSGVGVSLNAIRARGLDTTKLPIHLSLRAALESNSAREAAQKLQGTGTAGSGHILVSDPKEAIGLECTSVGIKEIELDQHGTIVHANHLMLNHPGVDERPPYLDSFARVKRLSQLVTEKEASEIITPSSLFEIFKDEQGFPGSINRCQVGDSESQTLFNIVMDLADRKATVYFGRPTSWIEKVELSG</sequence>
<organism evidence="2 3">
    <name type="scientific">Fusarium kuroshium</name>
    <dbReference type="NCBI Taxonomy" id="2010991"/>
    <lineage>
        <taxon>Eukaryota</taxon>
        <taxon>Fungi</taxon>
        <taxon>Dikarya</taxon>
        <taxon>Ascomycota</taxon>
        <taxon>Pezizomycotina</taxon>
        <taxon>Sordariomycetes</taxon>
        <taxon>Hypocreomycetidae</taxon>
        <taxon>Hypocreales</taxon>
        <taxon>Nectriaceae</taxon>
        <taxon>Fusarium</taxon>
        <taxon>Fusarium solani species complex</taxon>
    </lineage>
</organism>
<evidence type="ECO:0000313" key="3">
    <source>
        <dbReference type="Proteomes" id="UP000277212"/>
    </source>
</evidence>
<dbReference type="AlphaFoldDB" id="A0A3M2S7R9"/>
<dbReference type="Gene3D" id="3.60.60.10">
    <property type="entry name" value="Penicillin V Acylase, Chain A"/>
    <property type="match status" value="1"/>
</dbReference>
<keyword evidence="3" id="KW-1185">Reference proteome</keyword>
<comment type="caution">
    <text evidence="2">The sequence shown here is derived from an EMBL/GenBank/DDBJ whole genome shotgun (WGS) entry which is preliminary data.</text>
</comment>
<proteinExistence type="predicted"/>
<dbReference type="Pfam" id="PF03417">
    <property type="entry name" value="AAT"/>
    <property type="match status" value="1"/>
</dbReference>
<dbReference type="PANTHER" id="PTHR34180:SF1">
    <property type="entry name" value="BETA-ALANYL-DOPAMINE_CARCININE HYDROLASE"/>
    <property type="match status" value="1"/>
</dbReference>
<accession>A0A3M2S7R9</accession>
<name>A0A3M2S7R9_9HYPO</name>
<dbReference type="NCBIfam" id="NF040521">
    <property type="entry name" value="C45_proenzyme"/>
    <property type="match status" value="1"/>
</dbReference>